<evidence type="ECO:0000313" key="1">
    <source>
        <dbReference type="EMBL" id="KAI4298214.1"/>
    </source>
</evidence>
<dbReference type="Proteomes" id="UP000828941">
    <property type="component" value="Chromosome 13"/>
</dbReference>
<organism evidence="1 2">
    <name type="scientific">Bauhinia variegata</name>
    <name type="common">Purple orchid tree</name>
    <name type="synonym">Phanera variegata</name>
    <dbReference type="NCBI Taxonomy" id="167791"/>
    <lineage>
        <taxon>Eukaryota</taxon>
        <taxon>Viridiplantae</taxon>
        <taxon>Streptophyta</taxon>
        <taxon>Embryophyta</taxon>
        <taxon>Tracheophyta</taxon>
        <taxon>Spermatophyta</taxon>
        <taxon>Magnoliopsida</taxon>
        <taxon>eudicotyledons</taxon>
        <taxon>Gunneridae</taxon>
        <taxon>Pentapetalae</taxon>
        <taxon>rosids</taxon>
        <taxon>fabids</taxon>
        <taxon>Fabales</taxon>
        <taxon>Fabaceae</taxon>
        <taxon>Cercidoideae</taxon>
        <taxon>Cercideae</taxon>
        <taxon>Bauhiniinae</taxon>
        <taxon>Bauhinia</taxon>
    </lineage>
</organism>
<proteinExistence type="predicted"/>
<accession>A0ACB9KLR8</accession>
<keyword evidence="2" id="KW-1185">Reference proteome</keyword>
<evidence type="ECO:0000313" key="2">
    <source>
        <dbReference type="Proteomes" id="UP000828941"/>
    </source>
</evidence>
<name>A0ACB9KLR8_BAUVA</name>
<gene>
    <name evidence="1" type="ORF">L6164_031800</name>
</gene>
<reference evidence="1 2" key="1">
    <citation type="journal article" date="2022" name="DNA Res.">
        <title>Chromosomal-level genome assembly of the orchid tree Bauhinia variegata (Leguminosae; Cercidoideae) supports the allotetraploid origin hypothesis of Bauhinia.</title>
        <authorList>
            <person name="Zhong Y."/>
            <person name="Chen Y."/>
            <person name="Zheng D."/>
            <person name="Pang J."/>
            <person name="Liu Y."/>
            <person name="Luo S."/>
            <person name="Meng S."/>
            <person name="Qian L."/>
            <person name="Wei D."/>
            <person name="Dai S."/>
            <person name="Zhou R."/>
        </authorList>
    </citation>
    <scope>NUCLEOTIDE SEQUENCE [LARGE SCALE GENOMIC DNA]</scope>
    <source>
        <strain evidence="1">BV-YZ2020</strain>
    </source>
</reference>
<comment type="caution">
    <text evidence="1">The sequence shown here is derived from an EMBL/GenBank/DDBJ whole genome shotgun (WGS) entry which is preliminary data.</text>
</comment>
<dbReference type="EMBL" id="CM039438">
    <property type="protein sequence ID" value="KAI4298214.1"/>
    <property type="molecule type" value="Genomic_DNA"/>
</dbReference>
<sequence>MAFQTLSYVRYIIGKEPFLLRRDPINTIRPKLDFLLSKGASCSEVVDIVTPSPRYLKRSLVNHIIPSYNFVKRFLHHDKRTITAITRCSGIIFYDDMVLNVKLLLDNGVPVSSIARFLHTWPRLFNLTKDESAEAKELGHDPLKSTFIPALYATKALSKWPWERKVDVHKSFNEECWDYSTLLYS</sequence>
<protein>
    <submittedName>
        <fullName evidence="1">Uncharacterized protein</fullName>
    </submittedName>
</protein>